<feature type="coiled-coil region" evidence="1">
    <location>
        <begin position="95"/>
        <end position="126"/>
    </location>
</feature>
<dbReference type="AlphaFoldDB" id="A0AAE1DYX5"/>
<gene>
    <name evidence="2" type="ORF">RRG08_042840</name>
</gene>
<reference evidence="2" key="1">
    <citation type="journal article" date="2023" name="G3 (Bethesda)">
        <title>A reference genome for the long-term kleptoplast-retaining sea slug Elysia crispata morphotype clarki.</title>
        <authorList>
            <person name="Eastman K.E."/>
            <person name="Pendleton A.L."/>
            <person name="Shaikh M.A."/>
            <person name="Suttiyut T."/>
            <person name="Ogas R."/>
            <person name="Tomko P."/>
            <person name="Gavelis G."/>
            <person name="Widhalm J.R."/>
            <person name="Wisecaver J.H."/>
        </authorList>
    </citation>
    <scope>NUCLEOTIDE SEQUENCE</scope>
    <source>
        <strain evidence="2">ECLA1</strain>
    </source>
</reference>
<evidence type="ECO:0000313" key="2">
    <source>
        <dbReference type="EMBL" id="KAK3788146.1"/>
    </source>
</evidence>
<accession>A0AAE1DYX5</accession>
<evidence type="ECO:0000313" key="3">
    <source>
        <dbReference type="Proteomes" id="UP001283361"/>
    </source>
</evidence>
<comment type="caution">
    <text evidence="2">The sequence shown here is derived from an EMBL/GenBank/DDBJ whole genome shotgun (WGS) entry which is preliminary data.</text>
</comment>
<sequence>MAAGMTPVVIAVKEKLDLDDLEDQFHEKLKSFTSNVKIKMCSVSREAAVKVFESALLFLTQAFPDLGVLESASDIMQDGILKLREDFRKPERTLSQKLTEAQQSFSEELEEVQQSFSDKLSEVEERASPLEEKVENNLDKFNKAHQSNTHQIMGLRKLQKLLSGKTKITQTTSAPLTSLASVFAAATIRWPPQSLSLRSTFSVSDSQTPRITDMKRLLGGLAVLSDRNYLCVKLYIWQGHHICDQALDSSPTGITVMDITSHSSQDLLVGLLDETKIAHLVVTPSDINTKRCIKTSKRYLERVAIPNQMLAVGCQYLLGAGIDLIGLSGKILCQLSSTLGPW</sequence>
<organism evidence="2 3">
    <name type="scientific">Elysia crispata</name>
    <name type="common">lettuce slug</name>
    <dbReference type="NCBI Taxonomy" id="231223"/>
    <lineage>
        <taxon>Eukaryota</taxon>
        <taxon>Metazoa</taxon>
        <taxon>Spiralia</taxon>
        <taxon>Lophotrochozoa</taxon>
        <taxon>Mollusca</taxon>
        <taxon>Gastropoda</taxon>
        <taxon>Heterobranchia</taxon>
        <taxon>Euthyneura</taxon>
        <taxon>Panpulmonata</taxon>
        <taxon>Sacoglossa</taxon>
        <taxon>Placobranchoidea</taxon>
        <taxon>Plakobranchidae</taxon>
        <taxon>Elysia</taxon>
    </lineage>
</organism>
<evidence type="ECO:0000256" key="1">
    <source>
        <dbReference type="SAM" id="Coils"/>
    </source>
</evidence>
<proteinExistence type="predicted"/>
<keyword evidence="3" id="KW-1185">Reference proteome</keyword>
<keyword evidence="1" id="KW-0175">Coiled coil</keyword>
<dbReference type="Proteomes" id="UP001283361">
    <property type="component" value="Unassembled WGS sequence"/>
</dbReference>
<dbReference type="EMBL" id="JAWDGP010001796">
    <property type="protein sequence ID" value="KAK3788146.1"/>
    <property type="molecule type" value="Genomic_DNA"/>
</dbReference>
<protein>
    <submittedName>
        <fullName evidence="2">Uncharacterized protein</fullName>
    </submittedName>
</protein>
<name>A0AAE1DYX5_9GAST</name>